<comment type="caution">
    <text evidence="2">The sequence shown here is derived from an EMBL/GenBank/DDBJ whole genome shotgun (WGS) entry which is preliminary data.</text>
</comment>
<organism evidence="2 3">
    <name type="scientific">OM182 bacterium</name>
    <dbReference type="NCBI Taxonomy" id="2510334"/>
    <lineage>
        <taxon>Bacteria</taxon>
        <taxon>Pseudomonadati</taxon>
        <taxon>Pseudomonadota</taxon>
        <taxon>Gammaproteobacteria</taxon>
        <taxon>OMG group</taxon>
        <taxon>OM182 clade</taxon>
    </lineage>
</organism>
<name>A0A520RTU4_9GAMM</name>
<proteinExistence type="predicted"/>
<sequence>SKQFIGFAFALLAEQGRISLGDDIRTHLPSLPDLGATITIKNLFHHTSGLREIYNTLYMVNRRPGDIIFQEDAQKLVSYQTKLQFQPGSQYLYNNTEYMLLADIIEAVTGEQYHEWMTRNIFEPLGMMDTTIMHRQGQVISRVATSYVREQGEFTQRYDNSTLQGGGGIYSTVEDMTRWIANFSSHQVGTAQTFEILTESGFLNNGESLDYGLGIGVEQRDGVESWSHSGSSAGYRSMLVYLPEQERGYIFMTNTPSLGAPAQTLTQAFLGDVLDTTAEEDEGEEEEEIAEAALPLEDPTLYTGRYLSDELEAFYRVQLDEGILILRHRWLGEFPMEYRGEDEFSFSNRDGSLSFVRDDSNEISGFVFDNGRTIGVEFHRFE</sequence>
<dbReference type="AlphaFoldDB" id="A0A520RTU4"/>
<dbReference type="Proteomes" id="UP000320404">
    <property type="component" value="Unassembled WGS sequence"/>
</dbReference>
<dbReference type="EMBL" id="SHAH01000123">
    <property type="protein sequence ID" value="RZO73571.1"/>
    <property type="molecule type" value="Genomic_DNA"/>
</dbReference>
<evidence type="ECO:0000313" key="3">
    <source>
        <dbReference type="Proteomes" id="UP000320404"/>
    </source>
</evidence>
<dbReference type="InterPro" id="IPR050491">
    <property type="entry name" value="AmpC-like"/>
</dbReference>
<dbReference type="InterPro" id="IPR001466">
    <property type="entry name" value="Beta-lactam-related"/>
</dbReference>
<gene>
    <name evidence="2" type="ORF">EVA69_06595</name>
</gene>
<dbReference type="PANTHER" id="PTHR46825">
    <property type="entry name" value="D-ALANYL-D-ALANINE-CARBOXYPEPTIDASE/ENDOPEPTIDASE AMPH"/>
    <property type="match status" value="1"/>
</dbReference>
<dbReference type="GO" id="GO:0016787">
    <property type="term" value="F:hydrolase activity"/>
    <property type="evidence" value="ECO:0007669"/>
    <property type="project" value="UniProtKB-KW"/>
</dbReference>
<evidence type="ECO:0000313" key="2">
    <source>
        <dbReference type="EMBL" id="RZO73571.1"/>
    </source>
</evidence>
<reference evidence="2 3" key="1">
    <citation type="submission" date="2019-02" db="EMBL/GenBank/DDBJ databases">
        <title>Prokaryotic population dynamics and viral predation in marine succession experiment using metagenomics: the confinement effect.</title>
        <authorList>
            <person name="Haro-Moreno J.M."/>
            <person name="Rodriguez-Valera F."/>
            <person name="Lopez-Perez M."/>
        </authorList>
    </citation>
    <scope>NUCLEOTIDE SEQUENCE [LARGE SCALE GENOMIC DNA]</scope>
    <source>
        <strain evidence="2">MED-G158</strain>
    </source>
</reference>
<dbReference type="Pfam" id="PF00144">
    <property type="entry name" value="Beta-lactamase"/>
    <property type="match status" value="1"/>
</dbReference>
<dbReference type="Gene3D" id="3.40.710.10">
    <property type="entry name" value="DD-peptidase/beta-lactamase superfamily"/>
    <property type="match status" value="1"/>
</dbReference>
<evidence type="ECO:0000259" key="1">
    <source>
        <dbReference type="Pfam" id="PF00144"/>
    </source>
</evidence>
<feature type="non-terminal residue" evidence="2">
    <location>
        <position position="1"/>
    </location>
</feature>
<feature type="domain" description="Beta-lactamase-related" evidence="1">
    <location>
        <begin position="1"/>
        <end position="262"/>
    </location>
</feature>
<keyword evidence="2" id="KW-0378">Hydrolase</keyword>
<dbReference type="SUPFAM" id="SSF56601">
    <property type="entry name" value="beta-lactamase/transpeptidase-like"/>
    <property type="match status" value="1"/>
</dbReference>
<protein>
    <submittedName>
        <fullName evidence="2">Class A beta-lactamase-related serine hydrolase</fullName>
    </submittedName>
</protein>
<dbReference type="InterPro" id="IPR012338">
    <property type="entry name" value="Beta-lactam/transpept-like"/>
</dbReference>
<dbReference type="PANTHER" id="PTHR46825:SF9">
    <property type="entry name" value="BETA-LACTAMASE-RELATED DOMAIN-CONTAINING PROTEIN"/>
    <property type="match status" value="1"/>
</dbReference>
<accession>A0A520RTU4</accession>